<accession>A0ABM8V6V3</accession>
<dbReference type="EMBL" id="CAJRAY010000079">
    <property type="protein sequence ID" value="CAG5091086.1"/>
    <property type="molecule type" value="Genomic_DNA"/>
</dbReference>
<evidence type="ECO:0000313" key="3">
    <source>
        <dbReference type="Proteomes" id="UP000681526"/>
    </source>
</evidence>
<dbReference type="InterPro" id="IPR050490">
    <property type="entry name" value="Bact_solute-bd_prot1"/>
</dbReference>
<keyword evidence="3" id="KW-1185">Reference proteome</keyword>
<evidence type="ECO:0000256" key="1">
    <source>
        <dbReference type="SAM" id="SignalP"/>
    </source>
</evidence>
<dbReference type="PANTHER" id="PTHR43649:SF12">
    <property type="entry name" value="DIACETYLCHITOBIOSE BINDING PROTEIN DASA"/>
    <property type="match status" value="1"/>
</dbReference>
<keyword evidence="1" id="KW-0732">Signal</keyword>
<gene>
    <name evidence="2" type="primary">txxe 3007</name>
    <name evidence="2" type="ORF">TXXE_14975</name>
</gene>
<feature type="chain" id="PRO_5047158660" evidence="1">
    <location>
        <begin position="27"/>
        <end position="556"/>
    </location>
</feature>
<dbReference type="SUPFAM" id="SSF53850">
    <property type="entry name" value="Periplasmic binding protein-like II"/>
    <property type="match status" value="1"/>
</dbReference>
<reference evidence="2 3" key="1">
    <citation type="submission" date="2021-04" db="EMBL/GenBank/DDBJ databases">
        <authorList>
            <person name="Rakotoarivonina H."/>
        </authorList>
    </citation>
    <scope>NUCLEOTIDE SEQUENCE [LARGE SCALE GENOMIC DNA]</scope>
    <source>
        <strain evidence="2 3">XE</strain>
    </source>
</reference>
<dbReference type="Gene3D" id="3.40.190.10">
    <property type="entry name" value="Periplasmic binding protein-like II"/>
    <property type="match status" value="2"/>
</dbReference>
<dbReference type="CDD" id="cd13580">
    <property type="entry name" value="PBP2_AlgQ_like_1"/>
    <property type="match status" value="1"/>
</dbReference>
<sequence length="556" mass="63030">MRMPFKRMVGLATAAASFVLLLTACRGDGDVREAPPPSGIEETAYAHPGLSRYDPPVELSFVRETGDNLYGLLDHLPGETLEDNRWTRLYERVLGVRITYEWTAKGDLYRQKLGAALASGDIPDVVKVDAQQLRQLSEAGLIQELTDVYEQYATPFTKEILGQEGPGPFEAATIDGKLMGIPETLSSIEGAEFLWIRTDWLKRLGLKPPRTMEDLLTISKAFTENDPDGNGEHDTYGLAVTQYLWDPVKGLTGFMAGFHAYPNLWIEDDAGRLVYGAVQPEVKTALQVLQEMYRDGQIDSEFVFKDGIKVRDQIAAGKIGMTYGQQWASFDVQASYTNDPEAEWGAFPIVAVAGTEVKVPLRFPTYQFLAVRKGYEHPEAVVKLFNLHLEKNWGETAEYETYYSTPYPAWQLSPVTPFPAHKNLEAYRQLEEARRTGDKSVLKDEARSIYRKIEAYLQQNDETGWGWEKTYGPDGAFAILDQYEKNGQLLYERFYGAPTETMIERLSILENLKNDTFISIILGSPIDEFDRFVEEWHRLGGREITEEVNRWHAARR</sequence>
<dbReference type="Pfam" id="PF01547">
    <property type="entry name" value="SBP_bac_1"/>
    <property type="match status" value="1"/>
</dbReference>
<proteinExistence type="predicted"/>
<protein>
    <submittedName>
        <fullName evidence="2">Extracellular solute-binding protein family 1</fullName>
    </submittedName>
</protein>
<comment type="caution">
    <text evidence="2">The sequence shown here is derived from an EMBL/GenBank/DDBJ whole genome shotgun (WGS) entry which is preliminary data.</text>
</comment>
<feature type="signal peptide" evidence="1">
    <location>
        <begin position="1"/>
        <end position="26"/>
    </location>
</feature>
<name>A0ABM8V6V3_THEXY</name>
<dbReference type="InterPro" id="IPR006059">
    <property type="entry name" value="SBP"/>
</dbReference>
<dbReference type="PROSITE" id="PS51257">
    <property type="entry name" value="PROKAR_LIPOPROTEIN"/>
    <property type="match status" value="1"/>
</dbReference>
<evidence type="ECO:0000313" key="2">
    <source>
        <dbReference type="EMBL" id="CAG5091086.1"/>
    </source>
</evidence>
<organism evidence="2 3">
    <name type="scientific">Thermobacillus xylanilyticus</name>
    <dbReference type="NCBI Taxonomy" id="76633"/>
    <lineage>
        <taxon>Bacteria</taxon>
        <taxon>Bacillati</taxon>
        <taxon>Bacillota</taxon>
        <taxon>Bacilli</taxon>
        <taxon>Bacillales</taxon>
        <taxon>Paenibacillaceae</taxon>
        <taxon>Thermobacillus</taxon>
    </lineage>
</organism>
<dbReference type="Proteomes" id="UP000681526">
    <property type="component" value="Unassembled WGS sequence"/>
</dbReference>
<dbReference type="PANTHER" id="PTHR43649">
    <property type="entry name" value="ARABINOSE-BINDING PROTEIN-RELATED"/>
    <property type="match status" value="1"/>
</dbReference>